<evidence type="ECO:0000313" key="3">
    <source>
        <dbReference type="Proteomes" id="UP000192468"/>
    </source>
</evidence>
<dbReference type="AlphaFoldDB" id="A0A1W1XZV8"/>
<dbReference type="SMART" id="SM00728">
    <property type="entry name" value="ChW"/>
    <property type="match status" value="1"/>
</dbReference>
<gene>
    <name evidence="2" type="ORF">SAMN02745134_03892</name>
</gene>
<dbReference type="OrthoDB" id="1905896at2"/>
<name>A0A1W1XZV8_9CLOT</name>
<evidence type="ECO:0000313" key="2">
    <source>
        <dbReference type="EMBL" id="SMC29422.1"/>
    </source>
</evidence>
<dbReference type="InterPro" id="IPR006637">
    <property type="entry name" value="ChW"/>
</dbReference>
<feature type="region of interest" description="Disordered" evidence="1">
    <location>
        <begin position="57"/>
        <end position="84"/>
    </location>
</feature>
<keyword evidence="3" id="KW-1185">Reference proteome</keyword>
<dbReference type="STRING" id="1121291.SAMN02745134_03892"/>
<dbReference type="Proteomes" id="UP000192468">
    <property type="component" value="Unassembled WGS sequence"/>
</dbReference>
<dbReference type="Pfam" id="PF07538">
    <property type="entry name" value="ChW"/>
    <property type="match status" value="1"/>
</dbReference>
<organism evidence="2 3">
    <name type="scientific">Clostridium acidisoli DSM 12555</name>
    <dbReference type="NCBI Taxonomy" id="1121291"/>
    <lineage>
        <taxon>Bacteria</taxon>
        <taxon>Bacillati</taxon>
        <taxon>Bacillota</taxon>
        <taxon>Clostridia</taxon>
        <taxon>Eubacteriales</taxon>
        <taxon>Clostridiaceae</taxon>
        <taxon>Clostridium</taxon>
    </lineage>
</organism>
<reference evidence="2 3" key="1">
    <citation type="submission" date="2017-04" db="EMBL/GenBank/DDBJ databases">
        <authorList>
            <person name="Afonso C.L."/>
            <person name="Miller P.J."/>
            <person name="Scott M.A."/>
            <person name="Spackman E."/>
            <person name="Goraichik I."/>
            <person name="Dimitrov K.M."/>
            <person name="Suarez D.L."/>
            <person name="Swayne D.E."/>
        </authorList>
    </citation>
    <scope>NUCLEOTIDE SEQUENCE [LARGE SCALE GENOMIC DNA]</scope>
    <source>
        <strain evidence="2 3">DSM 12555</strain>
    </source>
</reference>
<proteinExistence type="predicted"/>
<accession>A0A1W1XZV8</accession>
<protein>
    <submittedName>
        <fullName evidence="2">Hydrophobic W protein</fullName>
    </submittedName>
</protein>
<dbReference type="EMBL" id="FWXH01000045">
    <property type="protein sequence ID" value="SMC29422.1"/>
    <property type="molecule type" value="Genomic_DNA"/>
</dbReference>
<sequence>MNGQTAKADTKTVGVTYEFHVQNIGWQSWVSDGAEAATDGQGLRVEAIEVKIVNTTNTTSTGLPNTTTTSNTTGGTSNTSSVLT</sequence>
<evidence type="ECO:0000256" key="1">
    <source>
        <dbReference type="SAM" id="MobiDB-lite"/>
    </source>
</evidence>